<name>A0ABX9SLE4_9GAMM</name>
<evidence type="ECO:0000256" key="1">
    <source>
        <dbReference type="SAM" id="Phobius"/>
    </source>
</evidence>
<keyword evidence="3" id="KW-1185">Reference proteome</keyword>
<gene>
    <name evidence="2" type="ORF">BDD30_2639</name>
</gene>
<sequence length="41" mass="5010">MLIKIIYKEGEKKYKKIYEYCLTINNNYIIFVLFLNSALFN</sequence>
<proteinExistence type="predicted"/>
<protein>
    <submittedName>
        <fullName evidence="2">Uncharacterized protein</fullName>
    </submittedName>
</protein>
<feature type="transmembrane region" description="Helical" evidence="1">
    <location>
        <begin position="20"/>
        <end position="40"/>
    </location>
</feature>
<dbReference type="Proteomes" id="UP000280955">
    <property type="component" value="Unassembled WGS sequence"/>
</dbReference>
<reference evidence="2 3" key="1">
    <citation type="submission" date="2018-10" db="EMBL/GenBank/DDBJ databases">
        <title>Genomic Encyclopedia of Archaeal and Bacterial Type Strains, Phase II (KMG-II): from individual species to whole genera.</title>
        <authorList>
            <person name="Goeker M."/>
        </authorList>
    </citation>
    <scope>NUCLEOTIDE SEQUENCE [LARGE SCALE GENOMIC DNA]</scope>
    <source>
        <strain evidence="2 3">DSM 15149</strain>
    </source>
</reference>
<keyword evidence="1" id="KW-1133">Transmembrane helix</keyword>
<comment type="caution">
    <text evidence="2">The sequence shown here is derived from an EMBL/GenBank/DDBJ whole genome shotgun (WGS) entry which is preliminary data.</text>
</comment>
<organism evidence="2 3">
    <name type="scientific">Photorhabdus asymbiotica</name>
    <dbReference type="NCBI Taxonomy" id="291112"/>
    <lineage>
        <taxon>Bacteria</taxon>
        <taxon>Pseudomonadati</taxon>
        <taxon>Pseudomonadota</taxon>
        <taxon>Gammaproteobacteria</taxon>
        <taxon>Enterobacterales</taxon>
        <taxon>Morganellaceae</taxon>
        <taxon>Photorhabdus</taxon>
    </lineage>
</organism>
<keyword evidence="1" id="KW-0812">Transmembrane</keyword>
<evidence type="ECO:0000313" key="3">
    <source>
        <dbReference type="Proteomes" id="UP000280955"/>
    </source>
</evidence>
<accession>A0ABX9SLE4</accession>
<evidence type="ECO:0000313" key="2">
    <source>
        <dbReference type="EMBL" id="RKS57825.1"/>
    </source>
</evidence>
<keyword evidence="1" id="KW-0472">Membrane</keyword>
<dbReference type="EMBL" id="RBLJ01000003">
    <property type="protein sequence ID" value="RKS57825.1"/>
    <property type="molecule type" value="Genomic_DNA"/>
</dbReference>